<evidence type="ECO:0000313" key="2">
    <source>
        <dbReference type="EMBL" id="GLD64236.1"/>
    </source>
</evidence>
<dbReference type="AlphaFoldDB" id="A0AAD3N3D2"/>
<sequence length="100" mass="10549">MLPLSPRHPASPQPSTVKTLLGVVPGDIVLSEAYMPVQINNCQVMNTAVTIKEGAITGFLQPAKVLQPTETIAQLGHTPSTCRSSMSRVPPSLGQKISTS</sequence>
<accession>A0AAD3N3D2</accession>
<comment type="caution">
    <text evidence="2">The sequence shown here is derived from an EMBL/GenBank/DDBJ whole genome shotgun (WGS) entry which is preliminary data.</text>
</comment>
<name>A0AAD3N3D2_LATJO</name>
<gene>
    <name evidence="2" type="ORF">AKAME5_001579000</name>
</gene>
<organism evidence="2 3">
    <name type="scientific">Lates japonicus</name>
    <name type="common">Japanese lates</name>
    <dbReference type="NCBI Taxonomy" id="270547"/>
    <lineage>
        <taxon>Eukaryota</taxon>
        <taxon>Metazoa</taxon>
        <taxon>Chordata</taxon>
        <taxon>Craniata</taxon>
        <taxon>Vertebrata</taxon>
        <taxon>Euteleostomi</taxon>
        <taxon>Actinopterygii</taxon>
        <taxon>Neopterygii</taxon>
        <taxon>Teleostei</taxon>
        <taxon>Neoteleostei</taxon>
        <taxon>Acanthomorphata</taxon>
        <taxon>Carangaria</taxon>
        <taxon>Carangaria incertae sedis</taxon>
        <taxon>Centropomidae</taxon>
        <taxon>Lates</taxon>
    </lineage>
</organism>
<dbReference type="EMBL" id="BRZM01000068">
    <property type="protein sequence ID" value="GLD64236.1"/>
    <property type="molecule type" value="Genomic_DNA"/>
</dbReference>
<protein>
    <submittedName>
        <fullName evidence="2">Uncharacterized protein</fullName>
    </submittedName>
</protein>
<reference evidence="2" key="1">
    <citation type="submission" date="2022-08" db="EMBL/GenBank/DDBJ databases">
        <title>Genome sequencing of akame (Lates japonicus).</title>
        <authorList>
            <person name="Hashiguchi Y."/>
            <person name="Takahashi H."/>
        </authorList>
    </citation>
    <scope>NUCLEOTIDE SEQUENCE</scope>
    <source>
        <strain evidence="2">Kochi</strain>
    </source>
</reference>
<feature type="compositionally biased region" description="Polar residues" evidence="1">
    <location>
        <begin position="77"/>
        <end position="87"/>
    </location>
</feature>
<evidence type="ECO:0000313" key="3">
    <source>
        <dbReference type="Proteomes" id="UP001279410"/>
    </source>
</evidence>
<keyword evidence="3" id="KW-1185">Reference proteome</keyword>
<feature type="region of interest" description="Disordered" evidence="1">
    <location>
        <begin position="77"/>
        <end position="100"/>
    </location>
</feature>
<proteinExistence type="predicted"/>
<dbReference type="Proteomes" id="UP001279410">
    <property type="component" value="Unassembled WGS sequence"/>
</dbReference>
<evidence type="ECO:0000256" key="1">
    <source>
        <dbReference type="SAM" id="MobiDB-lite"/>
    </source>
</evidence>